<proteinExistence type="predicted"/>
<keyword evidence="1" id="KW-0223">Dioxygenase</keyword>
<keyword evidence="2" id="KW-1185">Reference proteome</keyword>
<organism evidence="1 2">
    <name type="scientific">Armillaria gallica</name>
    <name type="common">Bulbous honey fungus</name>
    <name type="synonym">Armillaria bulbosa</name>
    <dbReference type="NCBI Taxonomy" id="47427"/>
    <lineage>
        <taxon>Eukaryota</taxon>
        <taxon>Fungi</taxon>
        <taxon>Dikarya</taxon>
        <taxon>Basidiomycota</taxon>
        <taxon>Agaricomycotina</taxon>
        <taxon>Agaricomycetes</taxon>
        <taxon>Agaricomycetidae</taxon>
        <taxon>Agaricales</taxon>
        <taxon>Marasmiineae</taxon>
        <taxon>Physalacriaceae</taxon>
        <taxon>Armillaria</taxon>
    </lineage>
</organism>
<sequence>RSSVLHQAARRSLGACQDTLSRRDKMEKSAVRRTALVDELRKKRGLVARKLPSSSLTTNRMLNLSQGAPYKRTITSDNISSTTHLSSEANLTMELDQGMSYVRGEYVRSTISEDQSGVYTYVDLELIDVSTCETAPNLYIDFWHCNSTGVYSGVLGSGNGNPSDLSNVDKTFLRGIQPTNEEGHASFETIFPGHYSGHATHFDTVIHSQGTVFDNGTFTAPSVHYIGQIFFDQDLISSVEATSPYNTNIIEITTNSMDQVFVLGFGSTILEYLYLGDDISDGLLLWGIIGVNMSTTYEITPAATLTEHGGV</sequence>
<name>A0A2H3DCV9_ARMGA</name>
<dbReference type="Proteomes" id="UP000217790">
    <property type="component" value="Unassembled WGS sequence"/>
</dbReference>
<gene>
    <name evidence="1" type="ORF">ARMGADRAFT_860924</name>
</gene>
<dbReference type="PANTHER" id="PTHR34315">
    <property type="match status" value="1"/>
</dbReference>
<dbReference type="GO" id="GO:0005506">
    <property type="term" value="F:iron ion binding"/>
    <property type="evidence" value="ECO:0007669"/>
    <property type="project" value="InterPro"/>
</dbReference>
<feature type="non-terminal residue" evidence="1">
    <location>
        <position position="311"/>
    </location>
</feature>
<dbReference type="Gene3D" id="2.60.130.10">
    <property type="entry name" value="Aromatic compound dioxygenase"/>
    <property type="match status" value="1"/>
</dbReference>
<evidence type="ECO:0000313" key="1">
    <source>
        <dbReference type="EMBL" id="PBK86927.1"/>
    </source>
</evidence>
<dbReference type="EMBL" id="KZ293681">
    <property type="protein sequence ID" value="PBK86927.1"/>
    <property type="molecule type" value="Genomic_DNA"/>
</dbReference>
<dbReference type="AlphaFoldDB" id="A0A2H3DCV9"/>
<dbReference type="InterPro" id="IPR015889">
    <property type="entry name" value="Intradiol_dOase_core"/>
</dbReference>
<dbReference type="STRING" id="47427.A0A2H3DCV9"/>
<dbReference type="OrthoDB" id="121380at2759"/>
<dbReference type="CDD" id="cd03457">
    <property type="entry name" value="intradiol_dioxygenase_like"/>
    <property type="match status" value="1"/>
</dbReference>
<evidence type="ECO:0000313" key="2">
    <source>
        <dbReference type="Proteomes" id="UP000217790"/>
    </source>
</evidence>
<accession>A0A2H3DCV9</accession>
<dbReference type="SUPFAM" id="SSF49482">
    <property type="entry name" value="Aromatic compound dioxygenase"/>
    <property type="match status" value="1"/>
</dbReference>
<dbReference type="InParanoid" id="A0A2H3DCV9"/>
<dbReference type="GO" id="GO:0016702">
    <property type="term" value="F:oxidoreductase activity, acting on single donors with incorporation of molecular oxygen, incorporation of two atoms of oxygen"/>
    <property type="evidence" value="ECO:0007669"/>
    <property type="project" value="InterPro"/>
</dbReference>
<reference evidence="2" key="1">
    <citation type="journal article" date="2017" name="Nat. Ecol. Evol.">
        <title>Genome expansion and lineage-specific genetic innovations in the forest pathogenic fungi Armillaria.</title>
        <authorList>
            <person name="Sipos G."/>
            <person name="Prasanna A.N."/>
            <person name="Walter M.C."/>
            <person name="O'Connor E."/>
            <person name="Balint B."/>
            <person name="Krizsan K."/>
            <person name="Kiss B."/>
            <person name="Hess J."/>
            <person name="Varga T."/>
            <person name="Slot J."/>
            <person name="Riley R."/>
            <person name="Boka B."/>
            <person name="Rigling D."/>
            <person name="Barry K."/>
            <person name="Lee J."/>
            <person name="Mihaltcheva S."/>
            <person name="LaButti K."/>
            <person name="Lipzen A."/>
            <person name="Waldron R."/>
            <person name="Moloney N.M."/>
            <person name="Sperisen C."/>
            <person name="Kredics L."/>
            <person name="Vagvoelgyi C."/>
            <person name="Patrignani A."/>
            <person name="Fitzpatrick D."/>
            <person name="Nagy I."/>
            <person name="Doyle S."/>
            <person name="Anderson J.B."/>
            <person name="Grigoriev I.V."/>
            <person name="Gueldener U."/>
            <person name="Muensterkoetter M."/>
            <person name="Nagy L.G."/>
        </authorList>
    </citation>
    <scope>NUCLEOTIDE SEQUENCE [LARGE SCALE GENOMIC DNA]</scope>
    <source>
        <strain evidence="2">Ar21-2</strain>
    </source>
</reference>
<dbReference type="PANTHER" id="PTHR34315:SF1">
    <property type="entry name" value="INTRADIOL RING-CLEAVAGE DIOXYGENASES DOMAIN-CONTAINING PROTEIN-RELATED"/>
    <property type="match status" value="1"/>
</dbReference>
<feature type="non-terminal residue" evidence="1">
    <location>
        <position position="1"/>
    </location>
</feature>
<keyword evidence="1" id="KW-0560">Oxidoreductase</keyword>
<protein>
    <submittedName>
        <fullName evidence="1">Extracellular dioxygenase-like protein</fullName>
    </submittedName>
</protein>
<dbReference type="OMA" id="VHYIGQI"/>